<dbReference type="InterPro" id="IPR039536">
    <property type="entry name" value="TetR_C_Proteobacteria"/>
</dbReference>
<dbReference type="EMBL" id="JMOD01000074">
    <property type="protein sequence ID" value="KCY16523.1"/>
    <property type="molecule type" value="Genomic_DNA"/>
</dbReference>
<proteinExistence type="predicted"/>
<dbReference type="Proteomes" id="UP000027327">
    <property type="component" value="Unassembled WGS sequence"/>
</dbReference>
<evidence type="ECO:0000313" key="2">
    <source>
        <dbReference type="EMBL" id="KCY16523.1"/>
    </source>
</evidence>
<dbReference type="Gene3D" id="1.10.357.10">
    <property type="entry name" value="Tetracycline Repressor, domain 2"/>
    <property type="match status" value="1"/>
</dbReference>
<dbReference type="Pfam" id="PF14246">
    <property type="entry name" value="TetR_C_7"/>
    <property type="match status" value="1"/>
</dbReference>
<name>A0A062IF51_ACIBA</name>
<gene>
    <name evidence="2" type="ORF">J596_3227</name>
</gene>
<comment type="caution">
    <text evidence="2">The sequence shown here is derived from an EMBL/GenBank/DDBJ whole genome shotgun (WGS) entry which is preliminary data.</text>
</comment>
<feature type="domain" description="Transcriptional regulator TetR C-terminal Proteobacteria type" evidence="1">
    <location>
        <begin position="13"/>
        <end position="92"/>
    </location>
</feature>
<reference evidence="2 3" key="1">
    <citation type="submission" date="2014-04" db="EMBL/GenBank/DDBJ databases">
        <title>Comparative genomics and transcriptomics to identify genetic mechanisms underlying the emergence of carbapenem resistant Acinetobacter baumannii (CRAb).</title>
        <authorList>
            <person name="Harris A.D."/>
            <person name="Johnson K.J."/>
            <person name="George J."/>
            <person name="Nadendla S."/>
            <person name="Daugherty S.C."/>
            <person name="Parankush S."/>
            <person name="Sadzewicz L."/>
            <person name="Tallon L."/>
            <person name="Sengamalay N."/>
            <person name="Hazen T.H."/>
            <person name="Rasko D.A."/>
        </authorList>
    </citation>
    <scope>NUCLEOTIDE SEQUENCE [LARGE SCALE GENOMIC DNA]</scope>
    <source>
        <strain evidence="2 3">21072</strain>
    </source>
</reference>
<protein>
    <submittedName>
        <fullName evidence="2">AefR-like transcriptional repressor domain protein</fullName>
    </submittedName>
</protein>
<evidence type="ECO:0000313" key="3">
    <source>
        <dbReference type="Proteomes" id="UP000027327"/>
    </source>
</evidence>
<accession>A0A062IF51</accession>
<dbReference type="AlphaFoldDB" id="A0A062IF51"/>
<evidence type="ECO:0000259" key="1">
    <source>
        <dbReference type="Pfam" id="PF14246"/>
    </source>
</evidence>
<sequence length="93" mass="10971">MNLQQSKVHSPYSFFNASHTRLQNQLVEFFQKAAQLGFIQADDPLYQTELLLTLLLGVRHHKVLLRIIPVPNAQEIDRFIRDAIDLFLLRYRH</sequence>
<organism evidence="2 3">
    <name type="scientific">Acinetobacter baumannii 21072</name>
    <dbReference type="NCBI Taxonomy" id="1310697"/>
    <lineage>
        <taxon>Bacteria</taxon>
        <taxon>Pseudomonadati</taxon>
        <taxon>Pseudomonadota</taxon>
        <taxon>Gammaproteobacteria</taxon>
        <taxon>Moraxellales</taxon>
        <taxon>Moraxellaceae</taxon>
        <taxon>Acinetobacter</taxon>
        <taxon>Acinetobacter calcoaceticus/baumannii complex</taxon>
    </lineage>
</organism>